<dbReference type="KEGG" id="gsh:117364070"/>
<proteinExistence type="predicted"/>
<dbReference type="FunFam" id="1.10.533.10:FF:000063">
    <property type="entry name" value="Mitochondrial antiviral-signaling protein"/>
    <property type="match status" value="1"/>
</dbReference>
<keyword evidence="16" id="KW-0564">Palmitate</keyword>
<dbReference type="RefSeq" id="XP_033808768.1">
    <property type="nucleotide sequence ID" value="XM_033952877.1"/>
</dbReference>
<feature type="compositionally biased region" description="Polar residues" evidence="22">
    <location>
        <begin position="167"/>
        <end position="183"/>
    </location>
</feature>
<feature type="region of interest" description="Disordered" evidence="22">
    <location>
        <begin position="288"/>
        <end position="312"/>
    </location>
</feature>
<dbReference type="GO" id="GO:0070585">
    <property type="term" value="P:protein localization to mitochondrion"/>
    <property type="evidence" value="ECO:0007669"/>
    <property type="project" value="UniProtKB-ARBA"/>
</dbReference>
<dbReference type="CTD" id="57506"/>
<feature type="transmembrane region" description="Helical" evidence="23">
    <location>
        <begin position="479"/>
        <end position="497"/>
    </location>
</feature>
<keyword evidence="5" id="KW-0597">Phosphoprotein</keyword>
<accession>A0A6P8RT56</accession>
<dbReference type="Proteomes" id="UP000515159">
    <property type="component" value="Chromosome 1"/>
</dbReference>
<feature type="region of interest" description="Disordered" evidence="22">
    <location>
        <begin position="212"/>
        <end position="240"/>
    </location>
</feature>
<feature type="region of interest" description="Disordered" evidence="22">
    <location>
        <begin position="452"/>
        <end position="473"/>
    </location>
</feature>
<reference evidence="26 27" key="1">
    <citation type="submission" date="2025-04" db="UniProtKB">
        <authorList>
            <consortium name="RefSeq"/>
        </authorList>
    </citation>
    <scope>IDENTIFICATION</scope>
</reference>
<evidence type="ECO:0000313" key="26">
    <source>
        <dbReference type="RefSeq" id="XP_033808760.1"/>
    </source>
</evidence>
<protein>
    <recommendedName>
        <fullName evidence="19">Mitochondrial antiviral-signaling protein</fullName>
    </recommendedName>
    <alternativeName>
        <fullName evidence="20">Interferon beta promoter stimulator protein 1</fullName>
    </alternativeName>
    <alternativeName>
        <fullName evidence="21">Virus-induced-signaling adapter</fullName>
    </alternativeName>
</protein>
<evidence type="ECO:0000256" key="1">
    <source>
        <dbReference type="ARBA" id="ARBA00004275"/>
    </source>
</evidence>
<dbReference type="GO" id="GO:0051607">
    <property type="term" value="P:defense response to virus"/>
    <property type="evidence" value="ECO:0007669"/>
    <property type="project" value="UniProtKB-KW"/>
</dbReference>
<evidence type="ECO:0000256" key="22">
    <source>
        <dbReference type="SAM" id="MobiDB-lite"/>
    </source>
</evidence>
<dbReference type="GO" id="GO:1900063">
    <property type="term" value="P:regulation of peroxisome organization"/>
    <property type="evidence" value="ECO:0007669"/>
    <property type="project" value="UniProtKB-ARBA"/>
</dbReference>
<evidence type="ECO:0000256" key="9">
    <source>
        <dbReference type="ARBA" id="ARBA00022787"/>
    </source>
</evidence>
<feature type="compositionally biased region" description="Basic and acidic residues" evidence="22">
    <location>
        <begin position="358"/>
        <end position="389"/>
    </location>
</feature>
<dbReference type="OrthoDB" id="9909785at2759"/>
<evidence type="ECO:0000256" key="16">
    <source>
        <dbReference type="ARBA" id="ARBA00023139"/>
    </source>
</evidence>
<dbReference type="AlphaFoldDB" id="A0A6P8RT56"/>
<evidence type="ECO:0000256" key="8">
    <source>
        <dbReference type="ARBA" id="ARBA00022692"/>
    </source>
</evidence>
<evidence type="ECO:0000256" key="15">
    <source>
        <dbReference type="ARBA" id="ARBA00023136"/>
    </source>
</evidence>
<dbReference type="RefSeq" id="XP_033808760.1">
    <property type="nucleotide sequence ID" value="XM_033952869.1"/>
</dbReference>
<keyword evidence="14" id="KW-0496">Mitochondrion</keyword>
<evidence type="ECO:0000256" key="12">
    <source>
        <dbReference type="ARBA" id="ARBA00022989"/>
    </source>
</evidence>
<evidence type="ECO:0000256" key="6">
    <source>
        <dbReference type="ARBA" id="ARBA00022581"/>
    </source>
</evidence>
<feature type="region of interest" description="Disordered" evidence="22">
    <location>
        <begin position="327"/>
        <end position="419"/>
    </location>
</feature>
<keyword evidence="9" id="KW-1000">Mitochondrion outer membrane</keyword>
<evidence type="ECO:0000256" key="7">
    <source>
        <dbReference type="ARBA" id="ARBA00022588"/>
    </source>
</evidence>
<dbReference type="GO" id="GO:0005741">
    <property type="term" value="C:mitochondrial outer membrane"/>
    <property type="evidence" value="ECO:0007669"/>
    <property type="project" value="UniProtKB-SubCell"/>
</dbReference>
<dbReference type="GO" id="GO:0002230">
    <property type="term" value="P:positive regulation of defense response to virus by host"/>
    <property type="evidence" value="ECO:0007669"/>
    <property type="project" value="UniProtKB-ARBA"/>
</dbReference>
<keyword evidence="8 23" id="KW-0812">Transmembrane</keyword>
<dbReference type="GeneID" id="117364070"/>
<evidence type="ECO:0000256" key="17">
    <source>
        <dbReference type="ARBA" id="ARBA00023140"/>
    </source>
</evidence>
<feature type="region of interest" description="Disordered" evidence="22">
    <location>
        <begin position="167"/>
        <end position="190"/>
    </location>
</feature>
<dbReference type="GO" id="GO:0005777">
    <property type="term" value="C:peroxisome"/>
    <property type="evidence" value="ECO:0007669"/>
    <property type="project" value="UniProtKB-SubCell"/>
</dbReference>
<dbReference type="GO" id="GO:1900227">
    <property type="term" value="P:positive regulation of NLRP3 inflammasome complex assembly"/>
    <property type="evidence" value="ECO:0007669"/>
    <property type="project" value="UniProtKB-ARBA"/>
</dbReference>
<keyword evidence="11" id="KW-0391">Immunity</keyword>
<evidence type="ECO:0000256" key="4">
    <source>
        <dbReference type="ARBA" id="ARBA00022499"/>
    </source>
</evidence>
<comment type="subcellular location">
    <subcellularLocation>
        <location evidence="2">Mitochondrion outer membrane</location>
        <topology evidence="2">Single-pass membrane protein</topology>
    </subcellularLocation>
    <subcellularLocation>
        <location evidence="1">Peroxisome</location>
    </subcellularLocation>
</comment>
<dbReference type="Gene3D" id="1.10.533.10">
    <property type="entry name" value="Death Domain, Fas"/>
    <property type="match status" value="1"/>
</dbReference>
<evidence type="ECO:0000256" key="11">
    <source>
        <dbReference type="ARBA" id="ARBA00022859"/>
    </source>
</evidence>
<feature type="compositionally biased region" description="Polar residues" evidence="22">
    <location>
        <begin position="296"/>
        <end position="312"/>
    </location>
</feature>
<evidence type="ECO:0000313" key="27">
    <source>
        <dbReference type="RefSeq" id="XP_033808768.1"/>
    </source>
</evidence>
<dbReference type="GO" id="GO:0032728">
    <property type="term" value="P:positive regulation of interferon-beta production"/>
    <property type="evidence" value="ECO:0007669"/>
    <property type="project" value="UniProtKB-ARBA"/>
</dbReference>
<keyword evidence="3" id="KW-0488">Methylation</keyword>
<dbReference type="GO" id="GO:0045087">
    <property type="term" value="P:innate immune response"/>
    <property type="evidence" value="ECO:0007669"/>
    <property type="project" value="UniProtKB-KW"/>
</dbReference>
<keyword evidence="17" id="KW-0576">Peroxisome</keyword>
<feature type="domain" description="Caspase recruitment" evidence="24">
    <location>
        <begin position="5"/>
        <end position="89"/>
    </location>
</feature>
<dbReference type="InterPro" id="IPR031964">
    <property type="entry name" value="CARD_dom"/>
</dbReference>
<dbReference type="GO" id="GO:0032727">
    <property type="term" value="P:positive regulation of interferon-alpha production"/>
    <property type="evidence" value="ECO:0007669"/>
    <property type="project" value="UniProtKB-ARBA"/>
</dbReference>
<keyword evidence="25" id="KW-1185">Reference proteome</keyword>
<evidence type="ECO:0000256" key="3">
    <source>
        <dbReference type="ARBA" id="ARBA00022481"/>
    </source>
</evidence>
<keyword evidence="6" id="KW-0945">Host-virus interaction</keyword>
<evidence type="ECO:0000256" key="23">
    <source>
        <dbReference type="SAM" id="Phobius"/>
    </source>
</evidence>
<keyword evidence="18" id="KW-0449">Lipoprotein</keyword>
<keyword evidence="12 23" id="KW-1133">Transmembrane helix</keyword>
<evidence type="ECO:0000256" key="5">
    <source>
        <dbReference type="ARBA" id="ARBA00022553"/>
    </source>
</evidence>
<keyword evidence="15 23" id="KW-0472">Membrane</keyword>
<evidence type="ECO:0000256" key="19">
    <source>
        <dbReference type="ARBA" id="ARBA00071084"/>
    </source>
</evidence>
<evidence type="ECO:0000256" key="2">
    <source>
        <dbReference type="ARBA" id="ARBA00004572"/>
    </source>
</evidence>
<dbReference type="GO" id="GO:0045071">
    <property type="term" value="P:negative regulation of viral genome replication"/>
    <property type="evidence" value="ECO:0007669"/>
    <property type="project" value="UniProtKB-ARBA"/>
</dbReference>
<evidence type="ECO:0000256" key="10">
    <source>
        <dbReference type="ARBA" id="ARBA00022843"/>
    </source>
</evidence>
<evidence type="ECO:0000259" key="24">
    <source>
        <dbReference type="Pfam" id="PF16739"/>
    </source>
</evidence>
<evidence type="ECO:0000256" key="14">
    <source>
        <dbReference type="ARBA" id="ARBA00023128"/>
    </source>
</evidence>
<keyword evidence="4" id="KW-1017">Isopeptide bond</keyword>
<dbReference type="InterPro" id="IPR011029">
    <property type="entry name" value="DEATH-like_dom_sf"/>
</dbReference>
<evidence type="ECO:0000256" key="20">
    <source>
        <dbReference type="ARBA" id="ARBA00082620"/>
    </source>
</evidence>
<dbReference type="Pfam" id="PF16739">
    <property type="entry name" value="CARD_2"/>
    <property type="match status" value="1"/>
</dbReference>
<evidence type="ECO:0000256" key="21">
    <source>
        <dbReference type="ARBA" id="ARBA00083233"/>
    </source>
</evidence>
<keyword evidence="13" id="KW-0051">Antiviral defense</keyword>
<gene>
    <name evidence="26 27" type="primary">MAVS</name>
</gene>
<dbReference type="GO" id="GO:0032755">
    <property type="term" value="P:positive regulation of interleukin-6 production"/>
    <property type="evidence" value="ECO:0007669"/>
    <property type="project" value="UniProtKB-ARBA"/>
</dbReference>
<sequence length="502" mass="56332">MGFAEDELEEYIRKNPEKFQYINVEELLPFLTCLTQVDQERLRADLNNKGNQLTIWNLFNYLRCRNKWPDTLIKALRKFEYPVADELQRKYDFLVGRPHQNNTPVTQSAAVTPLPAVVTVISVMAAEMDTHHSQKKSVSPPAVLPSVQSHLQSFPVVNSASPAVQDNLSFSSSDTESCSYQNNEHLDDHKIPIQETQQSASEVLRTNITPKARKANSEHPQQNSSSAAAEEPVKDNKARQKIGAVVDAPVISRVTSKVSAEERSMNISKPGVLISRLDEEEPYSLNSDSLQLSLSTAESTPGGENSVSTFRNDPLLISNSTASSLLDVRVPRERDPEENHYAYDSSSQLLSRRNRNAIPDRRDMKDSVRVETRYKASGDAVDRHNESHPNDGIGNKTNSDDISLQPEREKTSDPVENSLDSTEINYHELYFAEDSDVDLKMANDRVAVFKDSVSTSSDTPRKKNVPGESSDRTPMLPNILLFTSILVFSSVSIVLLWKYRRN</sequence>
<organism evidence="25 26">
    <name type="scientific">Geotrypetes seraphini</name>
    <name type="common">Gaboon caecilian</name>
    <name type="synonym">Caecilia seraphini</name>
    <dbReference type="NCBI Taxonomy" id="260995"/>
    <lineage>
        <taxon>Eukaryota</taxon>
        <taxon>Metazoa</taxon>
        <taxon>Chordata</taxon>
        <taxon>Craniata</taxon>
        <taxon>Vertebrata</taxon>
        <taxon>Euteleostomi</taxon>
        <taxon>Amphibia</taxon>
        <taxon>Gymnophiona</taxon>
        <taxon>Geotrypetes</taxon>
    </lineage>
</organism>
<evidence type="ECO:0000256" key="18">
    <source>
        <dbReference type="ARBA" id="ARBA00023288"/>
    </source>
</evidence>
<keyword evidence="7" id="KW-0399">Innate immunity</keyword>
<feature type="compositionally biased region" description="Basic and acidic residues" evidence="22">
    <location>
        <begin position="329"/>
        <end position="341"/>
    </location>
</feature>
<name>A0A6P8RT56_GEOSA</name>
<evidence type="ECO:0000313" key="25">
    <source>
        <dbReference type="Proteomes" id="UP000515159"/>
    </source>
</evidence>
<dbReference type="GO" id="GO:0002753">
    <property type="term" value="P:cytoplasmic pattern recognition receptor signaling pathway"/>
    <property type="evidence" value="ECO:0007669"/>
    <property type="project" value="UniProtKB-ARBA"/>
</dbReference>
<keyword evidence="10" id="KW-0832">Ubl conjugation</keyword>
<dbReference type="GO" id="GO:0035591">
    <property type="term" value="F:signaling adaptor activity"/>
    <property type="evidence" value="ECO:0007669"/>
    <property type="project" value="UniProtKB-ARBA"/>
</dbReference>
<evidence type="ECO:0000256" key="13">
    <source>
        <dbReference type="ARBA" id="ARBA00023118"/>
    </source>
</evidence>
<feature type="compositionally biased region" description="Polar residues" evidence="22">
    <location>
        <begin position="218"/>
        <end position="227"/>
    </location>
</feature>